<dbReference type="Proteomes" id="UP001165405">
    <property type="component" value="Unassembled WGS sequence"/>
</dbReference>
<dbReference type="AlphaFoldDB" id="A0AA41U5U7"/>
<protein>
    <submittedName>
        <fullName evidence="1">Uncharacterized protein</fullName>
    </submittedName>
</protein>
<dbReference type="RefSeq" id="WP_236087446.1">
    <property type="nucleotide sequence ID" value="NZ_JAKGSG010000007.1"/>
</dbReference>
<keyword evidence="2" id="KW-1185">Reference proteome</keyword>
<evidence type="ECO:0000313" key="1">
    <source>
        <dbReference type="EMBL" id="MCF4119731.1"/>
    </source>
</evidence>
<organism evidence="1 2">
    <name type="scientific">Antribacter soli</name>
    <dbReference type="NCBI Taxonomy" id="2910976"/>
    <lineage>
        <taxon>Bacteria</taxon>
        <taxon>Bacillati</taxon>
        <taxon>Actinomycetota</taxon>
        <taxon>Actinomycetes</taxon>
        <taxon>Micrococcales</taxon>
        <taxon>Promicromonosporaceae</taxon>
        <taxon>Antribacter</taxon>
    </lineage>
</organism>
<sequence>MASKHYLVGNSVRLVEVDVSEFVEDGAEVLRIVLPGDDTHYIDTAPHDGALVWSVSDTNGTLKLELSGYPVRVYGSWLFYDQVAFRKPSGRGVALG</sequence>
<gene>
    <name evidence="1" type="ORF">L1785_01930</name>
</gene>
<name>A0AA41U5U7_9MICO</name>
<dbReference type="EMBL" id="JAKGSG010000007">
    <property type="protein sequence ID" value="MCF4119731.1"/>
    <property type="molecule type" value="Genomic_DNA"/>
</dbReference>
<comment type="caution">
    <text evidence="1">The sequence shown here is derived from an EMBL/GenBank/DDBJ whole genome shotgun (WGS) entry which is preliminary data.</text>
</comment>
<evidence type="ECO:0000313" key="2">
    <source>
        <dbReference type="Proteomes" id="UP001165405"/>
    </source>
</evidence>
<proteinExistence type="predicted"/>
<accession>A0AA41U5U7</accession>
<reference evidence="1" key="1">
    <citation type="submission" date="2022-01" db="EMBL/GenBank/DDBJ databases">
        <title>Antribacter sp. nov., isolated from Guizhou of China.</title>
        <authorList>
            <person name="Chengliang C."/>
            <person name="Ya Z."/>
        </authorList>
    </citation>
    <scope>NUCLEOTIDE SEQUENCE</scope>
    <source>
        <strain evidence="1">KLBMP 9083</strain>
    </source>
</reference>